<accession>A0A803PFE3</accession>
<sequence length="72" mass="7939">MASTVPSSPLGMNSPQPSRTWRPELAAWFFRHSLYRIGEEETAAKAEAETEAEAFTVVVLRFDPLVATGEIS</sequence>
<evidence type="ECO:0000313" key="1">
    <source>
        <dbReference type="EnsemblPlants" id="cds.evm.model.04.2028"/>
    </source>
</evidence>
<protein>
    <submittedName>
        <fullName evidence="1">Uncharacterized protein</fullName>
    </submittedName>
</protein>
<evidence type="ECO:0000313" key="2">
    <source>
        <dbReference type="Proteomes" id="UP000596661"/>
    </source>
</evidence>
<dbReference type="EnsemblPlants" id="evm.model.04.2028">
    <property type="protein sequence ID" value="cds.evm.model.04.2028"/>
    <property type="gene ID" value="evm.TU.04.2028"/>
</dbReference>
<proteinExistence type="predicted"/>
<dbReference type="AlphaFoldDB" id="A0A803PFE3"/>
<organism evidence="1 2">
    <name type="scientific">Cannabis sativa</name>
    <name type="common">Hemp</name>
    <name type="synonym">Marijuana</name>
    <dbReference type="NCBI Taxonomy" id="3483"/>
    <lineage>
        <taxon>Eukaryota</taxon>
        <taxon>Viridiplantae</taxon>
        <taxon>Streptophyta</taxon>
        <taxon>Embryophyta</taxon>
        <taxon>Tracheophyta</taxon>
        <taxon>Spermatophyta</taxon>
        <taxon>Magnoliopsida</taxon>
        <taxon>eudicotyledons</taxon>
        <taxon>Gunneridae</taxon>
        <taxon>Pentapetalae</taxon>
        <taxon>rosids</taxon>
        <taxon>fabids</taxon>
        <taxon>Rosales</taxon>
        <taxon>Cannabaceae</taxon>
        <taxon>Cannabis</taxon>
    </lineage>
</organism>
<name>A0A803PFE3_CANSA</name>
<reference evidence="1" key="2">
    <citation type="submission" date="2021-03" db="UniProtKB">
        <authorList>
            <consortium name="EnsemblPlants"/>
        </authorList>
    </citation>
    <scope>IDENTIFICATION</scope>
</reference>
<dbReference type="Gramene" id="evm.model.04.2028">
    <property type="protein sequence ID" value="cds.evm.model.04.2028"/>
    <property type="gene ID" value="evm.TU.04.2028"/>
</dbReference>
<keyword evidence="2" id="KW-1185">Reference proteome</keyword>
<reference evidence="1" key="1">
    <citation type="submission" date="2018-11" db="EMBL/GenBank/DDBJ databases">
        <authorList>
            <person name="Grassa J C."/>
        </authorList>
    </citation>
    <scope>NUCLEOTIDE SEQUENCE [LARGE SCALE GENOMIC DNA]</scope>
</reference>
<dbReference type="EMBL" id="UZAU01000401">
    <property type="status" value="NOT_ANNOTATED_CDS"/>
    <property type="molecule type" value="Genomic_DNA"/>
</dbReference>
<dbReference type="Proteomes" id="UP000596661">
    <property type="component" value="Chromosome 4"/>
</dbReference>